<dbReference type="CDD" id="cd07938">
    <property type="entry name" value="DRE_TIM_HMGL"/>
    <property type="match status" value="1"/>
</dbReference>
<dbReference type="PROSITE" id="PS50991">
    <property type="entry name" value="PYR_CT"/>
    <property type="match status" value="1"/>
</dbReference>
<evidence type="ECO:0000256" key="1">
    <source>
        <dbReference type="ARBA" id="ARBA00009405"/>
    </source>
</evidence>
<name>A0A7W7VI47_9PSEU</name>
<dbReference type="RefSeq" id="WP_184814922.1">
    <property type="nucleotide sequence ID" value="NZ_JACHJQ010000008.1"/>
</dbReference>
<dbReference type="GO" id="GO:0004419">
    <property type="term" value="F:hydroxymethylglutaryl-CoA lyase activity"/>
    <property type="evidence" value="ECO:0007669"/>
    <property type="project" value="UniProtKB-EC"/>
</dbReference>
<sequence length="299" mass="31419">MTRVEIVEVSPRDGLQNERTTLSTADKLELVDRARRTGARRIEVTSFVRPDRVPQLADAAEVATALPANGTDGIGYSALVLNVRGYERAVATGIREVTTVVLASDTFSERNQGMSTLDALDVVREIRGRGRVDGVKVAVTIGASFGCPFEGEVPEDRFTSVAAAVADLGADEVCLADTIGVAVPSDVETRFGILRELSPDVPMRIHLHDTRNTGVANAVAAVRSGVRALDASLGGIGGCPFAPGASGNVATEDLVYTLHRMGYDTGLDLGEAIAHAEWVTGKLGVPVSGRLAKVGGFPR</sequence>
<dbReference type="EC" id="4.1.3.4" evidence="5"/>
<dbReference type="AlphaFoldDB" id="A0A7W7VI47"/>
<dbReference type="EMBL" id="JACHJQ010000008">
    <property type="protein sequence ID" value="MBB4910904.1"/>
    <property type="molecule type" value="Genomic_DNA"/>
</dbReference>
<dbReference type="PANTHER" id="PTHR42738">
    <property type="entry name" value="HYDROXYMETHYLGLUTARYL-COA LYASE"/>
    <property type="match status" value="1"/>
</dbReference>
<accession>A0A7W7VI47</accession>
<keyword evidence="2" id="KW-0479">Metal-binding</keyword>
<dbReference type="NCBIfam" id="NF004283">
    <property type="entry name" value="PRK05692.1"/>
    <property type="match status" value="1"/>
</dbReference>
<evidence type="ECO:0000256" key="2">
    <source>
        <dbReference type="ARBA" id="ARBA00022723"/>
    </source>
</evidence>
<comment type="similarity">
    <text evidence="1">Belongs to the HMG-CoA lyase family.</text>
</comment>
<reference evidence="5 6" key="1">
    <citation type="submission" date="2020-08" db="EMBL/GenBank/DDBJ databases">
        <title>Genomic Encyclopedia of Type Strains, Phase III (KMG-III): the genomes of soil and plant-associated and newly described type strains.</title>
        <authorList>
            <person name="Whitman W."/>
        </authorList>
    </citation>
    <scope>NUCLEOTIDE SEQUENCE [LARGE SCALE GENOMIC DNA]</scope>
    <source>
        <strain evidence="5 6">CECT 8960</strain>
    </source>
</reference>
<evidence type="ECO:0000313" key="6">
    <source>
        <dbReference type="Proteomes" id="UP000520767"/>
    </source>
</evidence>
<comment type="caution">
    <text evidence="5">The sequence shown here is derived from an EMBL/GenBank/DDBJ whole genome shotgun (WGS) entry which is preliminary data.</text>
</comment>
<dbReference type="SUPFAM" id="SSF51569">
    <property type="entry name" value="Aldolase"/>
    <property type="match status" value="1"/>
</dbReference>
<evidence type="ECO:0000313" key="5">
    <source>
        <dbReference type="EMBL" id="MBB4910904.1"/>
    </source>
</evidence>
<protein>
    <submittedName>
        <fullName evidence="5">Hydroxymethylglutaryl-CoA lyase</fullName>
        <ecNumber evidence="5">4.1.3.4</ecNumber>
    </submittedName>
</protein>
<evidence type="ECO:0000256" key="3">
    <source>
        <dbReference type="ARBA" id="ARBA00023239"/>
    </source>
</evidence>
<evidence type="ECO:0000259" key="4">
    <source>
        <dbReference type="PROSITE" id="PS50991"/>
    </source>
</evidence>
<dbReference type="Proteomes" id="UP000520767">
    <property type="component" value="Unassembled WGS sequence"/>
</dbReference>
<dbReference type="GO" id="GO:0046951">
    <property type="term" value="P:ketone body biosynthetic process"/>
    <property type="evidence" value="ECO:0007669"/>
    <property type="project" value="TreeGrafter"/>
</dbReference>
<dbReference type="GO" id="GO:0006552">
    <property type="term" value="P:L-leucine catabolic process"/>
    <property type="evidence" value="ECO:0007669"/>
    <property type="project" value="TreeGrafter"/>
</dbReference>
<dbReference type="InterPro" id="IPR000891">
    <property type="entry name" value="PYR_CT"/>
</dbReference>
<gene>
    <name evidence="5" type="ORF">FHR82_007163</name>
</gene>
<dbReference type="GO" id="GO:0046872">
    <property type="term" value="F:metal ion binding"/>
    <property type="evidence" value="ECO:0007669"/>
    <property type="project" value="UniProtKB-KW"/>
</dbReference>
<keyword evidence="3 5" id="KW-0456">Lyase</keyword>
<dbReference type="Gene3D" id="3.20.20.70">
    <property type="entry name" value="Aldolase class I"/>
    <property type="match status" value="1"/>
</dbReference>
<dbReference type="PANTHER" id="PTHR42738:SF7">
    <property type="entry name" value="HYDROXYMETHYLGLUTARYL-COA LYASE"/>
    <property type="match status" value="1"/>
</dbReference>
<dbReference type="InterPro" id="IPR013785">
    <property type="entry name" value="Aldolase_TIM"/>
</dbReference>
<organism evidence="5 6">
    <name type="scientific">Actinophytocola algeriensis</name>
    <dbReference type="NCBI Taxonomy" id="1768010"/>
    <lineage>
        <taxon>Bacteria</taxon>
        <taxon>Bacillati</taxon>
        <taxon>Actinomycetota</taxon>
        <taxon>Actinomycetes</taxon>
        <taxon>Pseudonocardiales</taxon>
        <taxon>Pseudonocardiaceae</taxon>
    </lineage>
</organism>
<proteinExistence type="inferred from homology"/>
<keyword evidence="6" id="KW-1185">Reference proteome</keyword>
<dbReference type="Pfam" id="PF00682">
    <property type="entry name" value="HMGL-like"/>
    <property type="match status" value="1"/>
</dbReference>
<dbReference type="InterPro" id="IPR043594">
    <property type="entry name" value="HMGL"/>
</dbReference>
<feature type="domain" description="Pyruvate carboxyltransferase" evidence="4">
    <location>
        <begin position="4"/>
        <end position="273"/>
    </location>
</feature>